<evidence type="ECO:0000313" key="2">
    <source>
        <dbReference type="Proteomes" id="UP000241107"/>
    </source>
</evidence>
<dbReference type="Proteomes" id="UP000241107">
    <property type="component" value="Unassembled WGS sequence"/>
</dbReference>
<comment type="caution">
    <text evidence="1">The sequence shown here is derived from an EMBL/GenBank/DDBJ whole genome shotgun (WGS) entry which is preliminary data.</text>
</comment>
<dbReference type="EMBL" id="PYFQ01000001">
    <property type="protein sequence ID" value="PSK40652.1"/>
    <property type="molecule type" value="Genomic_DNA"/>
</dbReference>
<proteinExistence type="predicted"/>
<dbReference type="RefSeq" id="XP_024715351.1">
    <property type="nucleotide sequence ID" value="XM_024855752.1"/>
</dbReference>
<sequence>MSTINDLTFSDDECDTSFIEEPNSSIIYEDDESSFEDDTDDFVEDIKDNLMANQMTKLKVQNEFHDDPYYDEDADETYSFMESDDSDGEEPDFEEVFDKKANEEFWKRCISLYQLPEMNH</sequence>
<dbReference type="AlphaFoldDB" id="A0A2P7YXH8"/>
<protein>
    <submittedName>
        <fullName evidence="1">Uncharacterized protein</fullName>
    </submittedName>
</protein>
<reference evidence="1 2" key="1">
    <citation type="submission" date="2018-03" db="EMBL/GenBank/DDBJ databases">
        <title>Candida pseudohaemulonii genome assembly and annotation.</title>
        <authorList>
            <person name="Munoz J.F."/>
            <person name="Gade L.G."/>
            <person name="Chow N.A."/>
            <person name="Litvintseva A.P."/>
            <person name="Loparev V.N."/>
            <person name="Cuomo C.A."/>
        </authorList>
    </citation>
    <scope>NUCLEOTIDE SEQUENCE [LARGE SCALE GENOMIC DNA]</scope>
    <source>
        <strain evidence="1 2">B12108</strain>
    </source>
</reference>
<accession>A0A2P7YXH8</accession>
<name>A0A2P7YXH8_9ASCO</name>
<gene>
    <name evidence="1" type="ORF">C7M61_000300</name>
</gene>
<dbReference type="VEuPathDB" id="FungiDB:C7M61_000300"/>
<evidence type="ECO:0000313" key="1">
    <source>
        <dbReference type="EMBL" id="PSK40652.1"/>
    </source>
</evidence>
<dbReference type="GeneID" id="36563693"/>
<keyword evidence="2" id="KW-1185">Reference proteome</keyword>
<organism evidence="1 2">
    <name type="scientific">Candidozyma pseudohaemuli</name>
    <dbReference type="NCBI Taxonomy" id="418784"/>
    <lineage>
        <taxon>Eukaryota</taxon>
        <taxon>Fungi</taxon>
        <taxon>Dikarya</taxon>
        <taxon>Ascomycota</taxon>
        <taxon>Saccharomycotina</taxon>
        <taxon>Pichiomycetes</taxon>
        <taxon>Metschnikowiaceae</taxon>
        <taxon>Candidozyma</taxon>
    </lineage>
</organism>